<feature type="compositionally biased region" description="Polar residues" evidence="5">
    <location>
        <begin position="163"/>
        <end position="172"/>
    </location>
</feature>
<dbReference type="EMBL" id="QYAD01000001">
    <property type="protein sequence ID" value="MBL3688418.1"/>
    <property type="molecule type" value="Genomic_DNA"/>
</dbReference>
<comment type="caution">
    <text evidence="6">The sequence shown here is derived from an EMBL/GenBank/DDBJ whole genome shotgun (WGS) entry which is preliminary data.</text>
</comment>
<comment type="similarity">
    <text evidence="2 4">Belongs to the NrdI family.</text>
</comment>
<dbReference type="NCBIfam" id="TIGR00333">
    <property type="entry name" value="nrdI"/>
    <property type="match status" value="1"/>
</dbReference>
<dbReference type="InterPro" id="IPR004465">
    <property type="entry name" value="RNR_NrdI"/>
</dbReference>
<feature type="region of interest" description="Disordered" evidence="5">
    <location>
        <begin position="158"/>
        <end position="178"/>
    </location>
</feature>
<protein>
    <recommendedName>
        <fullName evidence="3 4">Protein NrdI</fullName>
    </recommendedName>
</protein>
<dbReference type="SUPFAM" id="SSF52218">
    <property type="entry name" value="Flavoproteins"/>
    <property type="match status" value="1"/>
</dbReference>
<dbReference type="InterPro" id="IPR020852">
    <property type="entry name" value="RNR_Ib_NrdI_bac"/>
</dbReference>
<evidence type="ECO:0000256" key="4">
    <source>
        <dbReference type="HAMAP-Rule" id="MF_00128"/>
    </source>
</evidence>
<dbReference type="Proteomes" id="UP001646141">
    <property type="component" value="Unassembled WGS sequence"/>
</dbReference>
<dbReference type="HAMAP" id="MF_00128">
    <property type="entry name" value="NrdI"/>
    <property type="match status" value="1"/>
</dbReference>
<proteinExistence type="inferred from homology"/>
<gene>
    <name evidence="4 6" type="primary">nrdI</name>
    <name evidence="6" type="ORF">D3226_00370</name>
</gene>
<organism evidence="6 7">
    <name type="scientific">Leucobacter chromiireducens subsp. chromiireducens</name>
    <dbReference type="NCBI Taxonomy" id="660067"/>
    <lineage>
        <taxon>Bacteria</taxon>
        <taxon>Bacillati</taxon>
        <taxon>Actinomycetota</taxon>
        <taxon>Actinomycetes</taxon>
        <taxon>Micrococcales</taxon>
        <taxon>Microbacteriaceae</taxon>
        <taxon>Leucobacter</taxon>
    </lineage>
</organism>
<dbReference type="Gene3D" id="3.40.50.360">
    <property type="match status" value="1"/>
</dbReference>
<comment type="function">
    <text evidence="1 4">Probably involved in ribonucleotide reductase function.</text>
</comment>
<keyword evidence="7" id="KW-1185">Reference proteome</keyword>
<dbReference type="RefSeq" id="WP_202380472.1">
    <property type="nucleotide sequence ID" value="NZ_BAAAMA010000003.1"/>
</dbReference>
<evidence type="ECO:0000256" key="2">
    <source>
        <dbReference type="ARBA" id="ARBA00009942"/>
    </source>
</evidence>
<evidence type="ECO:0000313" key="7">
    <source>
        <dbReference type="Proteomes" id="UP001646141"/>
    </source>
</evidence>
<name>A0ABS1SK15_9MICO</name>
<evidence type="ECO:0000256" key="5">
    <source>
        <dbReference type="SAM" id="MobiDB-lite"/>
    </source>
</evidence>
<sequence>MRPPSPPRFGGTAPPPLQEFAPAESPDLVYFSSVSENTRRFVEQLDRPAARIPLRPRIEGGIRVSRPFTLVLPTYGGGALNGAVPKQVIAFLNDPANRGMLRGVITAGNTNFGEHYCLAGPIIATKCGVPELYRFELLGTPLDVERVTAGLAEFWRRAERDPNQATTASTHPSPERSA</sequence>
<evidence type="ECO:0000313" key="6">
    <source>
        <dbReference type="EMBL" id="MBL3688418.1"/>
    </source>
</evidence>
<evidence type="ECO:0000256" key="3">
    <source>
        <dbReference type="ARBA" id="ARBA00020129"/>
    </source>
</evidence>
<reference evidence="6 7" key="1">
    <citation type="submission" date="2018-09" db="EMBL/GenBank/DDBJ databases">
        <title>Comparative genomics of Leucobacter spp.</title>
        <authorList>
            <person name="Reis A.C."/>
            <person name="Kolvenbach B.A."/>
            <person name="Corvini P.F.X."/>
            <person name="Nunes O.C."/>
        </authorList>
    </citation>
    <scope>NUCLEOTIDE SEQUENCE [LARGE SCALE GENOMIC DNA]</scope>
    <source>
        <strain evidence="6 7">L-1</strain>
    </source>
</reference>
<dbReference type="PANTHER" id="PTHR37297:SF1">
    <property type="entry name" value="PROTEIN NRDI"/>
    <property type="match status" value="1"/>
</dbReference>
<dbReference type="Pfam" id="PF07972">
    <property type="entry name" value="Flavodoxin_NdrI"/>
    <property type="match status" value="1"/>
</dbReference>
<accession>A0ABS1SK15</accession>
<dbReference type="InterPro" id="IPR029039">
    <property type="entry name" value="Flavoprotein-like_sf"/>
</dbReference>
<dbReference type="PANTHER" id="PTHR37297">
    <property type="entry name" value="PROTEIN NRDI"/>
    <property type="match status" value="1"/>
</dbReference>
<evidence type="ECO:0000256" key="1">
    <source>
        <dbReference type="ARBA" id="ARBA00003999"/>
    </source>
</evidence>